<dbReference type="Pfam" id="PF04117">
    <property type="entry name" value="Mpv17_PMP22"/>
    <property type="match status" value="1"/>
</dbReference>
<feature type="region of interest" description="Disordered" evidence="7">
    <location>
        <begin position="252"/>
        <end position="272"/>
    </location>
</feature>
<dbReference type="GO" id="GO:0005737">
    <property type="term" value="C:cytoplasm"/>
    <property type="evidence" value="ECO:0007669"/>
    <property type="project" value="TreeGrafter"/>
</dbReference>
<feature type="transmembrane region" description="Helical" evidence="6">
    <location>
        <begin position="49"/>
        <end position="67"/>
    </location>
</feature>
<keyword evidence="3 6" id="KW-0812">Transmembrane</keyword>
<evidence type="ECO:0000256" key="1">
    <source>
        <dbReference type="ARBA" id="ARBA00004141"/>
    </source>
</evidence>
<comment type="subcellular location">
    <subcellularLocation>
        <location evidence="1">Membrane</location>
        <topology evidence="1">Multi-pass membrane protein</topology>
    </subcellularLocation>
</comment>
<evidence type="ECO:0000256" key="4">
    <source>
        <dbReference type="ARBA" id="ARBA00022989"/>
    </source>
</evidence>
<evidence type="ECO:0000313" key="8">
    <source>
        <dbReference type="EMBL" id="GMI45587.1"/>
    </source>
</evidence>
<keyword evidence="5 6" id="KW-0472">Membrane</keyword>
<comment type="caution">
    <text evidence="8">The sequence shown here is derived from an EMBL/GenBank/DDBJ whole genome shotgun (WGS) entry which is preliminary data.</text>
</comment>
<keyword evidence="4 6" id="KW-1133">Transmembrane helix</keyword>
<dbReference type="Proteomes" id="UP001165065">
    <property type="component" value="Unassembled WGS sequence"/>
</dbReference>
<dbReference type="EMBL" id="BRYA01000256">
    <property type="protein sequence ID" value="GMI45587.1"/>
    <property type="molecule type" value="Genomic_DNA"/>
</dbReference>
<dbReference type="OrthoDB" id="5345392at2759"/>
<dbReference type="PANTHER" id="PTHR11266">
    <property type="entry name" value="PEROXISOMAL MEMBRANE PROTEIN 2, PXMP2 MPV17"/>
    <property type="match status" value="1"/>
</dbReference>
<feature type="compositionally biased region" description="Polar residues" evidence="7">
    <location>
        <begin position="262"/>
        <end position="272"/>
    </location>
</feature>
<evidence type="ECO:0000256" key="7">
    <source>
        <dbReference type="SAM" id="MobiDB-lite"/>
    </source>
</evidence>
<keyword evidence="9" id="KW-1185">Reference proteome</keyword>
<proteinExistence type="inferred from homology"/>
<evidence type="ECO:0000256" key="6">
    <source>
        <dbReference type="RuleBase" id="RU363053"/>
    </source>
</evidence>
<accession>A0A9W7GKD3</accession>
<comment type="similarity">
    <text evidence="2 6">Belongs to the peroxisomal membrane protein PXMP2/4 family.</text>
</comment>
<name>A0A9W7GKD3_9STRA</name>
<feature type="compositionally biased region" description="Basic and acidic residues" evidence="7">
    <location>
        <begin position="252"/>
        <end position="261"/>
    </location>
</feature>
<evidence type="ECO:0000256" key="5">
    <source>
        <dbReference type="ARBA" id="ARBA00023136"/>
    </source>
</evidence>
<dbReference type="InterPro" id="IPR007248">
    <property type="entry name" value="Mpv17_PMP22"/>
</dbReference>
<dbReference type="GO" id="GO:0016020">
    <property type="term" value="C:membrane"/>
    <property type="evidence" value="ECO:0007669"/>
    <property type="project" value="UniProtKB-SubCell"/>
</dbReference>
<evidence type="ECO:0000256" key="3">
    <source>
        <dbReference type="ARBA" id="ARBA00022692"/>
    </source>
</evidence>
<reference evidence="9" key="1">
    <citation type="journal article" date="2023" name="Commun. Biol.">
        <title>Genome analysis of Parmales, the sister group of diatoms, reveals the evolutionary specialization of diatoms from phago-mixotrophs to photoautotrophs.</title>
        <authorList>
            <person name="Ban H."/>
            <person name="Sato S."/>
            <person name="Yoshikawa S."/>
            <person name="Yamada K."/>
            <person name="Nakamura Y."/>
            <person name="Ichinomiya M."/>
            <person name="Sato N."/>
            <person name="Blanc-Mathieu R."/>
            <person name="Endo H."/>
            <person name="Kuwata A."/>
            <person name="Ogata H."/>
        </authorList>
    </citation>
    <scope>NUCLEOTIDE SEQUENCE [LARGE SCALE GENOMIC DNA]</scope>
</reference>
<evidence type="ECO:0000256" key="2">
    <source>
        <dbReference type="ARBA" id="ARBA00006824"/>
    </source>
</evidence>
<comment type="caution">
    <text evidence="6">Lacks conserved residue(s) required for the propagation of feature annotation.</text>
</comment>
<sequence length="272" mass="30392">MVFSRLLTSLKSRPFAFAVGCGMAKDSTCDFLIQSTDGSNKPHDWRRTGVFAVFGATFVGGWQYVLFNVMLPRFSPMPTNFFSLPISKRLCHASGLKAIAVLTVVENAINQPFLHFPSLYFIKHKMEHFGTSTWEESLKNALETTKDKFVPDNTASLALWIPATIVNGLFVPLHFRVPFITLCGCAWTSFLSLDKGVPAVDSEPAPSVAIKMRKRTAEEIASIEHGLDLIDNVDPTRDRFKLRLRGIDDNDRQADRSDVTDSNKTTNTKKCL</sequence>
<gene>
    <name evidence="8" type="ORF">TrCOL_g5388</name>
</gene>
<dbReference type="AlphaFoldDB" id="A0A9W7GKD3"/>
<organism evidence="8 9">
    <name type="scientific">Triparma columacea</name>
    <dbReference type="NCBI Taxonomy" id="722753"/>
    <lineage>
        <taxon>Eukaryota</taxon>
        <taxon>Sar</taxon>
        <taxon>Stramenopiles</taxon>
        <taxon>Ochrophyta</taxon>
        <taxon>Bolidophyceae</taxon>
        <taxon>Parmales</taxon>
        <taxon>Triparmaceae</taxon>
        <taxon>Triparma</taxon>
    </lineage>
</organism>
<protein>
    <submittedName>
        <fullName evidence="8">Uncharacterized protein</fullName>
    </submittedName>
</protein>
<evidence type="ECO:0000313" key="9">
    <source>
        <dbReference type="Proteomes" id="UP001165065"/>
    </source>
</evidence>